<dbReference type="InterPro" id="IPR046341">
    <property type="entry name" value="SET_dom_sf"/>
</dbReference>
<gene>
    <name evidence="2" type="ORF">M407DRAFT_39379</name>
</gene>
<protein>
    <recommendedName>
        <fullName evidence="1">SET domain-containing protein</fullName>
    </recommendedName>
</protein>
<dbReference type="InterPro" id="IPR039977">
    <property type="entry name" value="Suv4-20/Set9"/>
</dbReference>
<dbReference type="Gene3D" id="2.170.270.10">
    <property type="entry name" value="SET domain"/>
    <property type="match status" value="1"/>
</dbReference>
<dbReference type="SMART" id="SM00317">
    <property type="entry name" value="SET"/>
    <property type="match status" value="1"/>
</dbReference>
<sequence>IRQYMKFFSQKQINCFATHASRYFELYLPSGSIEIASTSRYSWKTGKKELCVLATVPLSPGQTVRELKGSLADLTPAEDEELRRTDRRQSETGISRDFSVIHSKQKRCSQLFLGPARFVNHDCNPNCELIRDGRYITFRVIRPIAPGEEVTGWYGEDYFGDGNCDCLCETCEKGDKGG</sequence>
<proteinExistence type="predicted"/>
<organism evidence="2 3">
    <name type="scientific">Tulasnella calospora MUT 4182</name>
    <dbReference type="NCBI Taxonomy" id="1051891"/>
    <lineage>
        <taxon>Eukaryota</taxon>
        <taxon>Fungi</taxon>
        <taxon>Dikarya</taxon>
        <taxon>Basidiomycota</taxon>
        <taxon>Agaricomycotina</taxon>
        <taxon>Agaricomycetes</taxon>
        <taxon>Cantharellales</taxon>
        <taxon>Tulasnellaceae</taxon>
        <taxon>Tulasnella</taxon>
    </lineage>
</organism>
<dbReference type="CDD" id="cd10524">
    <property type="entry name" value="SET_Suv4-20-like"/>
    <property type="match status" value="1"/>
</dbReference>
<dbReference type="GO" id="GO:0005634">
    <property type="term" value="C:nucleus"/>
    <property type="evidence" value="ECO:0007669"/>
    <property type="project" value="TreeGrafter"/>
</dbReference>
<reference evidence="2 3" key="1">
    <citation type="submission" date="2014-04" db="EMBL/GenBank/DDBJ databases">
        <authorList>
            <consortium name="DOE Joint Genome Institute"/>
            <person name="Kuo A."/>
            <person name="Girlanda M."/>
            <person name="Perotto S."/>
            <person name="Kohler A."/>
            <person name="Nagy L.G."/>
            <person name="Floudas D."/>
            <person name="Copeland A."/>
            <person name="Barry K.W."/>
            <person name="Cichocki N."/>
            <person name="Veneault-Fourrey C."/>
            <person name="LaButti K."/>
            <person name="Lindquist E.A."/>
            <person name="Lipzen A."/>
            <person name="Lundell T."/>
            <person name="Morin E."/>
            <person name="Murat C."/>
            <person name="Sun H."/>
            <person name="Tunlid A."/>
            <person name="Henrissat B."/>
            <person name="Grigoriev I.V."/>
            <person name="Hibbett D.S."/>
            <person name="Martin F."/>
            <person name="Nordberg H.P."/>
            <person name="Cantor M.N."/>
            <person name="Hua S.X."/>
        </authorList>
    </citation>
    <scope>NUCLEOTIDE SEQUENCE [LARGE SCALE GENOMIC DNA]</scope>
    <source>
        <strain evidence="2 3">MUT 4182</strain>
    </source>
</reference>
<evidence type="ECO:0000259" key="1">
    <source>
        <dbReference type="PROSITE" id="PS50280"/>
    </source>
</evidence>
<dbReference type="SUPFAM" id="SSF82199">
    <property type="entry name" value="SET domain"/>
    <property type="match status" value="1"/>
</dbReference>
<feature type="domain" description="SET" evidence="1">
    <location>
        <begin position="31"/>
        <end position="155"/>
    </location>
</feature>
<dbReference type="STRING" id="1051891.A0A0C3Q389"/>
<dbReference type="PANTHER" id="PTHR12977:SF4">
    <property type="entry name" value="HISTONE-LYSINE N-METHYLTRANSFERASE KMT5B"/>
    <property type="match status" value="1"/>
</dbReference>
<dbReference type="HOGENOM" id="CLU_074503_0_0_1"/>
<reference evidence="3" key="2">
    <citation type="submission" date="2015-01" db="EMBL/GenBank/DDBJ databases">
        <title>Evolutionary Origins and Diversification of the Mycorrhizal Mutualists.</title>
        <authorList>
            <consortium name="DOE Joint Genome Institute"/>
            <consortium name="Mycorrhizal Genomics Consortium"/>
            <person name="Kohler A."/>
            <person name="Kuo A."/>
            <person name="Nagy L.G."/>
            <person name="Floudas D."/>
            <person name="Copeland A."/>
            <person name="Barry K.W."/>
            <person name="Cichocki N."/>
            <person name="Veneault-Fourrey C."/>
            <person name="LaButti K."/>
            <person name="Lindquist E.A."/>
            <person name="Lipzen A."/>
            <person name="Lundell T."/>
            <person name="Morin E."/>
            <person name="Murat C."/>
            <person name="Riley R."/>
            <person name="Ohm R."/>
            <person name="Sun H."/>
            <person name="Tunlid A."/>
            <person name="Henrissat B."/>
            <person name="Grigoriev I.V."/>
            <person name="Hibbett D.S."/>
            <person name="Martin F."/>
        </authorList>
    </citation>
    <scope>NUCLEOTIDE SEQUENCE [LARGE SCALE GENOMIC DNA]</scope>
    <source>
        <strain evidence="3">MUT 4182</strain>
    </source>
</reference>
<accession>A0A0C3Q389</accession>
<feature type="non-terminal residue" evidence="2">
    <location>
        <position position="1"/>
    </location>
</feature>
<evidence type="ECO:0000313" key="3">
    <source>
        <dbReference type="Proteomes" id="UP000054248"/>
    </source>
</evidence>
<name>A0A0C3Q389_9AGAM</name>
<dbReference type="Pfam" id="PF00856">
    <property type="entry name" value="SET"/>
    <property type="match status" value="1"/>
</dbReference>
<dbReference type="OrthoDB" id="6627536at2759"/>
<keyword evidence="3" id="KW-1185">Reference proteome</keyword>
<dbReference type="EMBL" id="KN823382">
    <property type="protein sequence ID" value="KIO17451.1"/>
    <property type="molecule type" value="Genomic_DNA"/>
</dbReference>
<evidence type="ECO:0000313" key="2">
    <source>
        <dbReference type="EMBL" id="KIO17451.1"/>
    </source>
</evidence>
<dbReference type="AlphaFoldDB" id="A0A0C3Q389"/>
<dbReference type="PROSITE" id="PS50280">
    <property type="entry name" value="SET"/>
    <property type="match status" value="1"/>
</dbReference>
<feature type="non-terminal residue" evidence="2">
    <location>
        <position position="178"/>
    </location>
</feature>
<dbReference type="Proteomes" id="UP000054248">
    <property type="component" value="Unassembled WGS sequence"/>
</dbReference>
<dbReference type="PANTHER" id="PTHR12977">
    <property type="entry name" value="SUPPRESSOR OF VARIEGATION 4-20-RELATED"/>
    <property type="match status" value="1"/>
</dbReference>
<dbReference type="GO" id="GO:0042799">
    <property type="term" value="F:histone H4K20 methyltransferase activity"/>
    <property type="evidence" value="ECO:0007669"/>
    <property type="project" value="TreeGrafter"/>
</dbReference>
<dbReference type="InterPro" id="IPR001214">
    <property type="entry name" value="SET_dom"/>
</dbReference>